<evidence type="ECO:0000256" key="3">
    <source>
        <dbReference type="ARBA" id="ARBA00022840"/>
    </source>
</evidence>
<dbReference type="SUPFAM" id="SSF63418">
    <property type="entry name" value="MurE/MurF N-terminal domain"/>
    <property type="match status" value="1"/>
</dbReference>
<protein>
    <recommendedName>
        <fullName evidence="4">Mur ligase central domain-containing protein</fullName>
    </recommendedName>
</protein>
<organism evidence="5 6">
    <name type="scientific">Biomphalaria glabrata</name>
    <name type="common">Bloodfluke planorb</name>
    <name type="synonym">Freshwater snail</name>
    <dbReference type="NCBI Taxonomy" id="6526"/>
    <lineage>
        <taxon>Eukaryota</taxon>
        <taxon>Metazoa</taxon>
        <taxon>Spiralia</taxon>
        <taxon>Lophotrochozoa</taxon>
        <taxon>Mollusca</taxon>
        <taxon>Gastropoda</taxon>
        <taxon>Heterobranchia</taxon>
        <taxon>Euthyneura</taxon>
        <taxon>Panpulmonata</taxon>
        <taxon>Hygrophila</taxon>
        <taxon>Lymnaeoidea</taxon>
        <taxon>Planorbidae</taxon>
        <taxon>Biomphalaria</taxon>
    </lineage>
</organism>
<dbReference type="VEuPathDB" id="VectorBase:BGLB035567"/>
<evidence type="ECO:0000256" key="2">
    <source>
        <dbReference type="ARBA" id="ARBA00022741"/>
    </source>
</evidence>
<dbReference type="InterPro" id="IPR013221">
    <property type="entry name" value="Mur_ligase_cen"/>
</dbReference>
<dbReference type="InterPro" id="IPR051046">
    <property type="entry name" value="MurCDEF_CellWall_CoF430Synth"/>
</dbReference>
<gene>
    <name evidence="5" type="primary">106065903</name>
</gene>
<keyword evidence="2" id="KW-0547">Nucleotide-binding</keyword>
<dbReference type="InterPro" id="IPR035911">
    <property type="entry name" value="MurE/MurF_N"/>
</dbReference>
<evidence type="ECO:0000313" key="6">
    <source>
        <dbReference type="Proteomes" id="UP000076420"/>
    </source>
</evidence>
<dbReference type="EnsemblMetazoa" id="BGLB035567-RA">
    <property type="protein sequence ID" value="BGLB035567-PA"/>
    <property type="gene ID" value="BGLB035567"/>
</dbReference>
<accession>A0A2C9LVR0</accession>
<dbReference type="InterPro" id="IPR036565">
    <property type="entry name" value="Mur-like_cat_sf"/>
</dbReference>
<dbReference type="Proteomes" id="UP000076420">
    <property type="component" value="Unassembled WGS sequence"/>
</dbReference>
<keyword evidence="1" id="KW-0436">Ligase</keyword>
<reference evidence="5" key="1">
    <citation type="submission" date="2020-05" db="UniProtKB">
        <authorList>
            <consortium name="EnsemblMetazoa"/>
        </authorList>
    </citation>
    <scope>IDENTIFICATION</scope>
    <source>
        <strain evidence="5">BB02</strain>
    </source>
</reference>
<dbReference type="AlphaFoldDB" id="A0A2C9LVR0"/>
<dbReference type="SUPFAM" id="SSF53623">
    <property type="entry name" value="MurD-like peptide ligases, catalytic domain"/>
    <property type="match status" value="1"/>
</dbReference>
<keyword evidence="3" id="KW-0067">ATP-binding</keyword>
<dbReference type="PANTHER" id="PTHR43024">
    <property type="entry name" value="UDP-N-ACETYLMURAMOYL-TRIPEPTIDE--D-ALANYL-D-ALANINE LIGASE"/>
    <property type="match status" value="1"/>
</dbReference>
<dbReference type="PANTHER" id="PTHR43024:SF1">
    <property type="entry name" value="UDP-N-ACETYLMURAMOYL-TRIPEPTIDE--D-ALANYL-D-ALANINE LIGASE"/>
    <property type="match status" value="1"/>
</dbReference>
<evidence type="ECO:0000256" key="1">
    <source>
        <dbReference type="ARBA" id="ARBA00022598"/>
    </source>
</evidence>
<dbReference type="Gene3D" id="3.40.1190.10">
    <property type="entry name" value="Mur-like, catalytic domain"/>
    <property type="match status" value="1"/>
</dbReference>
<dbReference type="Gene3D" id="3.40.1390.10">
    <property type="entry name" value="MurE/MurF, N-terminal domain"/>
    <property type="match status" value="1"/>
</dbReference>
<evidence type="ECO:0000259" key="4">
    <source>
        <dbReference type="Pfam" id="PF08245"/>
    </source>
</evidence>
<dbReference type="GO" id="GO:0016881">
    <property type="term" value="F:acid-amino acid ligase activity"/>
    <property type="evidence" value="ECO:0007669"/>
    <property type="project" value="InterPro"/>
</dbReference>
<proteinExistence type="predicted"/>
<evidence type="ECO:0000313" key="5">
    <source>
        <dbReference type="EnsemblMetazoa" id="BGLB035567-PA"/>
    </source>
</evidence>
<dbReference type="Pfam" id="PF08245">
    <property type="entry name" value="Mur_ligase_M"/>
    <property type="match status" value="1"/>
</dbReference>
<name>A0A2C9LVR0_BIOGL</name>
<dbReference type="GO" id="GO:0005524">
    <property type="term" value="F:ATP binding"/>
    <property type="evidence" value="ECO:0007669"/>
    <property type="project" value="UniProtKB-KW"/>
</dbReference>
<feature type="domain" description="Mur ligase central" evidence="4">
    <location>
        <begin position="67"/>
        <end position="196"/>
    </location>
</feature>
<sequence>MFIAIHGPRFDGNDYANNAILNGASIVVVNRKIETNSPMIIVKNSINFLENLGAINRKTNSGIFIGVTGSIGKTTTKEIISKILSKNHKTYSTPSNQNNYIGLPLTLSNNPNDTEFSIIEISMSNKGEIAKKSKLVMPNIAIVTSTGFSHAGNFNEPIEIANTKSEIFDYLQKDGIAIICSTGELSNKVIENAKTHQK</sequence>